<keyword evidence="2" id="KW-1185">Reference proteome</keyword>
<protein>
    <submittedName>
        <fullName evidence="1">MarR family transcriptional regulator</fullName>
    </submittedName>
</protein>
<evidence type="ECO:0000313" key="2">
    <source>
        <dbReference type="Proteomes" id="UP000237665"/>
    </source>
</evidence>
<evidence type="ECO:0000313" key="1">
    <source>
        <dbReference type="EMBL" id="AVH30008.1"/>
    </source>
</evidence>
<accession>A0ABN5HWU1</accession>
<proteinExistence type="predicted"/>
<dbReference type="Proteomes" id="UP000237665">
    <property type="component" value="Chromosome 2"/>
</dbReference>
<dbReference type="EMBL" id="CP014133">
    <property type="protein sequence ID" value="AVH30008.1"/>
    <property type="molecule type" value="Genomic_DNA"/>
</dbReference>
<dbReference type="Pfam" id="PF13412">
    <property type="entry name" value="HTH_24"/>
    <property type="match status" value="1"/>
</dbReference>
<organism evidence="1 2">
    <name type="scientific">Vibrio diabolicus</name>
    <dbReference type="NCBI Taxonomy" id="50719"/>
    <lineage>
        <taxon>Bacteria</taxon>
        <taxon>Pseudomonadati</taxon>
        <taxon>Pseudomonadota</taxon>
        <taxon>Gammaproteobacteria</taxon>
        <taxon>Vibrionales</taxon>
        <taxon>Vibrionaceae</taxon>
        <taxon>Vibrio</taxon>
        <taxon>Vibrio diabolicus subgroup</taxon>
    </lineage>
</organism>
<dbReference type="InterPro" id="IPR036390">
    <property type="entry name" value="WH_DNA-bd_sf"/>
</dbReference>
<sequence>MRYKELEAELVSNLEKLEASASHKGLNLLKKKCHKSSGILVSTAFSQPQLSAHYSSLISDTIPFCRKYEGLKPQSVEELIRYCGGLSTAINNIQYAYEFELPMRVEVDDDLEFLLFSLESVLLKARSATSQTKKWIPFEIAQEQGRLNLFESQYKTRLPMCAVCWKRTFSSSYYCKDHHSIHNKKAYNSAVRKVLSFTERHSSNSELKDFSNAYRKKNGKQRGLAAKLFSMVNDSVPAVVDVLSYQTDEHWESYAESIILYAKNNYPTSFHRLQQTDNLTQFSSFNSLLGWGFMVIESLDDSGVESSRWEASEELNHFNNGPLRFAILNILARYEATQRIYQPLKSGPMKGYGADVKRREILRELYRKQLEDNGRVNLSQIAREMGLSRQRVSVLVKELQLM</sequence>
<reference evidence="2" key="1">
    <citation type="submission" date="2017-12" db="EMBL/GenBank/DDBJ databases">
        <title>FDA dAtabase for Regulatory Grade micrObial Sequences (FDA-ARGOS): Supporting development and validation of Infectious Disease Dx tests.</title>
        <authorList>
            <person name="Hoffmann M."/>
            <person name="Allard M."/>
            <person name="Evans P."/>
            <person name="Brown E."/>
            <person name="Tallon L.J."/>
            <person name="Sadzewicz L."/>
            <person name="Sengamalay N."/>
            <person name="Ott S."/>
            <person name="Godinez A."/>
            <person name="Nagaraj S."/>
            <person name="Vavikolanu K."/>
            <person name="Aluvathingal J."/>
            <person name="Nadendla S."/>
            <person name="Hobson J."/>
            <person name="Sichtig H."/>
        </authorList>
    </citation>
    <scope>NUCLEOTIDE SEQUENCE [LARGE SCALE GENOMIC DNA]</scope>
    <source>
        <strain evidence="2">LMG 3418</strain>
    </source>
</reference>
<dbReference type="SUPFAM" id="SSF46785">
    <property type="entry name" value="Winged helix' DNA-binding domain"/>
    <property type="match status" value="1"/>
</dbReference>
<dbReference type="RefSeq" id="WP_046875412.1">
    <property type="nucleotide sequence ID" value="NZ_CP014133.1"/>
</dbReference>
<name>A0ABN5HWU1_9VIBR</name>
<gene>
    <name evidence="1" type="ORF">AL468_23140</name>
</gene>